<dbReference type="GO" id="GO:0003779">
    <property type="term" value="F:actin binding"/>
    <property type="evidence" value="ECO:0007669"/>
    <property type="project" value="TreeGrafter"/>
</dbReference>
<comment type="function">
    <text evidence="3">Plays a role in vesicle-mediated protein trafficking to lysosomal compartments including the endocytic membrane transport and autophagic pathways. Believed to act as a core component of the putative HOPS and CORVET endosomal tethering complexes.</text>
</comment>
<comment type="subcellular location">
    <subcellularLocation>
        <location evidence="3">Late endosome membrane</location>
        <topology evidence="3">Peripheral membrane protein</topology>
        <orientation evidence="3">Cytoplasmic side</orientation>
    </subcellularLocation>
    <subcellularLocation>
        <location evidence="3">Lysosome membrane</location>
        <topology evidence="3">Peripheral membrane protein</topology>
        <orientation evidence="3">Cytoplasmic side</orientation>
    </subcellularLocation>
    <text evidence="3">Cytoplasmic, peripheral membrane protein associated with late endosomes/lysosomes.</text>
</comment>
<dbReference type="EMBL" id="OV121137">
    <property type="protein sequence ID" value="CAH0559319.1"/>
    <property type="molecule type" value="Genomic_DNA"/>
</dbReference>
<evidence type="ECO:0000256" key="2">
    <source>
        <dbReference type="ARBA" id="ARBA00017947"/>
    </source>
</evidence>
<keyword evidence="3" id="KW-0813">Transport</keyword>
<keyword evidence="3" id="KW-0967">Endosome</keyword>
<comment type="similarity">
    <text evidence="1 3">Belongs to the VPS16 family.</text>
</comment>
<accession>A0A9P0BAM7</accession>
<proteinExistence type="inferred from homology"/>
<feature type="domain" description="Vps16 C-terminal" evidence="4">
    <location>
        <begin position="520"/>
        <end position="833"/>
    </location>
</feature>
<dbReference type="GO" id="GO:0016197">
    <property type="term" value="P:endosomal transport"/>
    <property type="evidence" value="ECO:0007669"/>
    <property type="project" value="TreeGrafter"/>
</dbReference>
<dbReference type="InterPro" id="IPR016534">
    <property type="entry name" value="VPS16"/>
</dbReference>
<dbReference type="InterPro" id="IPR006926">
    <property type="entry name" value="Vps16_N"/>
</dbReference>
<protein>
    <recommendedName>
        <fullName evidence="2 3">Vacuolar protein sorting-associated protein 16 homolog</fullName>
    </recommendedName>
</protein>
<dbReference type="PANTHER" id="PTHR12811:SF0">
    <property type="entry name" value="VACUOLAR PROTEIN SORTING-ASSOCIATED PROTEIN 16 HOMOLOG"/>
    <property type="match status" value="1"/>
</dbReference>
<sequence>MSTAMLTADWFLLGRDLYFRKFEIYSMAWQQEINLDKFIVSCAPYGGPIAIRRDDRKIVKVQGSGQPIISIFSGYGKQITSFKWTKKPVVAMGWSNDEKLICIQEDASVVIYDLFGKFDHTFSISPKLTDAKIVDAKIFTSPQNFTGIAVMTANYKVFLVNNILEIKTRQLSELPRSNMAPTCWAVVSESSCTEVLIARGMELYRLKQDEHHTSAVLQAEFENSYSSILDMAVSFNARHIALFTDSGYLWMGSTNLTVKYFEVDTSTVYKPTQIMWCGNESVVLYWERFNTLLIVGKHGQKMSYTYDSSISLVPEIDGVRIISNSQHELLQKVPDVVEKIFRINSTDPGSFLLEASKQFQKGSHKANEYISLVKHDLVRAVEQCIDAVGYEFDTKVQKMLIRAAQFGKCFISDAGYSSDKYVNMCRLLRVLNAVRDPKIGIPLTITQLQYLTYKVLLNRLITRNQYYLAILIAKYLNMPENDGTNHILVHWAKYKVSQSQLEEETVAREIAEKLGYTTGISYSEIASTAADHGRKKLAIKLLDYESNASKQVELLLKLGENTPALVKSIESGDTDLVYMVILKLREKMALGDFKMTIRNYPVAQSLYIKYCKEHNTQALNEIYIQEDDFCAQAETFIMESLDPKKELMKDSLLTSAMDAYKKGRKDLYANLCEESLKLLKYQRELEDKLGVKNVFVGKSVHETCKLLLEKNDKLAEKFRSDYKIPEKRFCWLKIDRLVKNKDWLELERFSKSKKSPIGYHPFVDVCLQNDKKDEAIKYLARVNDDVKVKYYIKAGLLEEAADIAFQQRDKQSLLYVQSKTIAQSRLSEKINAMVMQLDSKK</sequence>
<evidence type="ECO:0000259" key="5">
    <source>
        <dbReference type="Pfam" id="PF04841"/>
    </source>
</evidence>
<keyword evidence="3" id="KW-0458">Lysosome</keyword>
<dbReference type="GO" id="GO:0031902">
    <property type="term" value="C:late endosome membrane"/>
    <property type="evidence" value="ECO:0007669"/>
    <property type="project" value="UniProtKB-SubCell"/>
</dbReference>
<dbReference type="InterPro" id="IPR036322">
    <property type="entry name" value="WD40_repeat_dom_sf"/>
</dbReference>
<evidence type="ECO:0000313" key="7">
    <source>
        <dbReference type="Proteomes" id="UP001154078"/>
    </source>
</evidence>
<evidence type="ECO:0000256" key="3">
    <source>
        <dbReference type="PIRNR" id="PIRNR007949"/>
    </source>
</evidence>
<dbReference type="InterPro" id="IPR038132">
    <property type="entry name" value="Vps16_C_sf"/>
</dbReference>
<feature type="domain" description="Vps16 N-terminal" evidence="5">
    <location>
        <begin position="7"/>
        <end position="422"/>
    </location>
</feature>
<organism evidence="6 7">
    <name type="scientific">Brassicogethes aeneus</name>
    <name type="common">Rape pollen beetle</name>
    <name type="synonym">Meligethes aeneus</name>
    <dbReference type="NCBI Taxonomy" id="1431903"/>
    <lineage>
        <taxon>Eukaryota</taxon>
        <taxon>Metazoa</taxon>
        <taxon>Ecdysozoa</taxon>
        <taxon>Arthropoda</taxon>
        <taxon>Hexapoda</taxon>
        <taxon>Insecta</taxon>
        <taxon>Pterygota</taxon>
        <taxon>Neoptera</taxon>
        <taxon>Endopterygota</taxon>
        <taxon>Coleoptera</taxon>
        <taxon>Polyphaga</taxon>
        <taxon>Cucujiformia</taxon>
        <taxon>Nitidulidae</taxon>
        <taxon>Meligethinae</taxon>
        <taxon>Brassicogethes</taxon>
    </lineage>
</organism>
<dbReference type="SUPFAM" id="SSF50978">
    <property type="entry name" value="WD40 repeat-like"/>
    <property type="match status" value="1"/>
</dbReference>
<dbReference type="Gene3D" id="1.10.150.780">
    <property type="entry name" value="Vps16, C-terminal region"/>
    <property type="match status" value="1"/>
</dbReference>
<keyword evidence="3" id="KW-0653">Protein transport</keyword>
<dbReference type="Pfam" id="PF04840">
    <property type="entry name" value="Vps16_C"/>
    <property type="match status" value="1"/>
</dbReference>
<dbReference type="GO" id="GO:0005765">
    <property type="term" value="C:lysosomal membrane"/>
    <property type="evidence" value="ECO:0007669"/>
    <property type="project" value="UniProtKB-SubCell"/>
</dbReference>
<evidence type="ECO:0000259" key="4">
    <source>
        <dbReference type="Pfam" id="PF04840"/>
    </source>
</evidence>
<gene>
    <name evidence="6" type="ORF">MELIAE_LOCUS9429</name>
</gene>
<dbReference type="PANTHER" id="PTHR12811">
    <property type="entry name" value="VACUOLAR PROTEIN SORTING VPS16"/>
    <property type="match status" value="1"/>
</dbReference>
<dbReference type="PIRSF" id="PIRSF007949">
    <property type="entry name" value="VPS16"/>
    <property type="match status" value="1"/>
</dbReference>
<dbReference type="AlphaFoldDB" id="A0A9P0BAM7"/>
<evidence type="ECO:0000256" key="1">
    <source>
        <dbReference type="ARBA" id="ARBA00009250"/>
    </source>
</evidence>
<reference evidence="6" key="1">
    <citation type="submission" date="2021-12" db="EMBL/GenBank/DDBJ databases">
        <authorList>
            <person name="King R."/>
        </authorList>
    </citation>
    <scope>NUCLEOTIDE SEQUENCE</scope>
</reference>
<dbReference type="Proteomes" id="UP001154078">
    <property type="component" value="Chromosome 6"/>
</dbReference>
<dbReference type="GO" id="GO:0033263">
    <property type="term" value="C:CORVET complex"/>
    <property type="evidence" value="ECO:0007669"/>
    <property type="project" value="UniProtKB-UniRule"/>
</dbReference>
<dbReference type="Pfam" id="PF04841">
    <property type="entry name" value="Vps16_N"/>
    <property type="match status" value="1"/>
</dbReference>
<dbReference type="InterPro" id="IPR006925">
    <property type="entry name" value="Vps16_C"/>
</dbReference>
<keyword evidence="3" id="KW-0472">Membrane</keyword>
<evidence type="ECO:0000313" key="6">
    <source>
        <dbReference type="EMBL" id="CAH0559319.1"/>
    </source>
</evidence>
<keyword evidence="7" id="KW-1185">Reference proteome</keyword>
<dbReference type="GO" id="GO:0006886">
    <property type="term" value="P:intracellular protein transport"/>
    <property type="evidence" value="ECO:0007669"/>
    <property type="project" value="InterPro"/>
</dbReference>
<dbReference type="GO" id="GO:0042144">
    <property type="term" value="P:vacuole fusion, non-autophagic"/>
    <property type="evidence" value="ECO:0007669"/>
    <property type="project" value="TreeGrafter"/>
</dbReference>
<dbReference type="GO" id="GO:0030897">
    <property type="term" value="C:HOPS complex"/>
    <property type="evidence" value="ECO:0007669"/>
    <property type="project" value="UniProtKB-UniRule"/>
</dbReference>
<name>A0A9P0BAM7_BRAAE</name>
<dbReference type="OrthoDB" id="1792at2759"/>